<dbReference type="PROSITE" id="PS51900">
    <property type="entry name" value="CB"/>
    <property type="match status" value="1"/>
</dbReference>
<evidence type="ECO:0000259" key="2">
    <source>
        <dbReference type="PROSITE" id="PS51900"/>
    </source>
</evidence>
<dbReference type="Gene3D" id="1.10.150.130">
    <property type="match status" value="1"/>
</dbReference>
<evidence type="ECO:0000256" key="1">
    <source>
        <dbReference type="ARBA" id="ARBA00023125"/>
    </source>
</evidence>
<dbReference type="GO" id="GO:0003677">
    <property type="term" value="F:DNA binding"/>
    <property type="evidence" value="ECO:0007669"/>
    <property type="project" value="UniProtKB-KW"/>
</dbReference>
<accession>A0A382QXV9</accession>
<feature type="non-terminal residue" evidence="3">
    <location>
        <position position="116"/>
    </location>
</feature>
<name>A0A382QXV9_9ZZZZ</name>
<keyword evidence="1" id="KW-0238">DNA-binding</keyword>
<dbReference type="SUPFAM" id="SSF56349">
    <property type="entry name" value="DNA breaking-rejoining enzymes"/>
    <property type="match status" value="1"/>
</dbReference>
<sequence>MDLFAEHLSLERRLSNYTVRNYRHALVNFFSWLRAQVDWQGDLNVISKTFVRSYLVEEQRRLSRRTLRNHVSGIRMFFKFCMERKLAERNPFLGLTLPKVAKPLPKFLPERQADLL</sequence>
<dbReference type="InterPro" id="IPR010998">
    <property type="entry name" value="Integrase_recombinase_N"/>
</dbReference>
<protein>
    <recommendedName>
        <fullName evidence="2">Core-binding (CB) domain-containing protein</fullName>
    </recommendedName>
</protein>
<feature type="domain" description="Core-binding (CB)" evidence="2">
    <location>
        <begin position="1"/>
        <end position="82"/>
    </location>
</feature>
<gene>
    <name evidence="3" type="ORF">METZ01_LOCUS342671</name>
</gene>
<dbReference type="InterPro" id="IPR011010">
    <property type="entry name" value="DNA_brk_join_enz"/>
</dbReference>
<dbReference type="AlphaFoldDB" id="A0A382QXV9"/>
<dbReference type="InterPro" id="IPR044068">
    <property type="entry name" value="CB"/>
</dbReference>
<evidence type="ECO:0000313" key="3">
    <source>
        <dbReference type="EMBL" id="SVC89817.1"/>
    </source>
</evidence>
<dbReference type="EMBL" id="UINC01117412">
    <property type="protein sequence ID" value="SVC89817.1"/>
    <property type="molecule type" value="Genomic_DNA"/>
</dbReference>
<dbReference type="Pfam" id="PF02899">
    <property type="entry name" value="Phage_int_SAM_1"/>
    <property type="match status" value="1"/>
</dbReference>
<dbReference type="GO" id="GO:0015074">
    <property type="term" value="P:DNA integration"/>
    <property type="evidence" value="ECO:0007669"/>
    <property type="project" value="InterPro"/>
</dbReference>
<dbReference type="InterPro" id="IPR004107">
    <property type="entry name" value="Integrase_SAM-like_N"/>
</dbReference>
<reference evidence="3" key="1">
    <citation type="submission" date="2018-05" db="EMBL/GenBank/DDBJ databases">
        <authorList>
            <person name="Lanie J.A."/>
            <person name="Ng W.-L."/>
            <person name="Kazmierczak K.M."/>
            <person name="Andrzejewski T.M."/>
            <person name="Davidsen T.M."/>
            <person name="Wayne K.J."/>
            <person name="Tettelin H."/>
            <person name="Glass J.I."/>
            <person name="Rusch D."/>
            <person name="Podicherti R."/>
            <person name="Tsui H.-C.T."/>
            <person name="Winkler M.E."/>
        </authorList>
    </citation>
    <scope>NUCLEOTIDE SEQUENCE</scope>
</reference>
<proteinExistence type="predicted"/>
<organism evidence="3">
    <name type="scientific">marine metagenome</name>
    <dbReference type="NCBI Taxonomy" id="408172"/>
    <lineage>
        <taxon>unclassified sequences</taxon>
        <taxon>metagenomes</taxon>
        <taxon>ecological metagenomes</taxon>
    </lineage>
</organism>